<keyword evidence="1" id="KW-0175">Coiled coil</keyword>
<dbReference type="InParanoid" id="A0A098DIU8"/>
<sequence>MSTPISTAAVVSWRHLDSKKFLAEADPTQQALTFKMRLEERSYFFEIWVPLYLKQRPKKIPSTYSSLILNIPLSTIETFSLHVLSTTDTNKHIPEPVAKKLKSSVLRLDIKLRDKINTIIPSDTDGIPLQGRKYSGVIFDNVRQISQAKSISIFIKHSAPYEAELHSFGEPINNGHYQSTGKSQPDLQSLYQGVGAKRLDFSTQSKKALGSEPSHLPAYKEVASPIFGRIHATQEATSGGTRVDEETQLRRSLEERLAIMEKEKRTAQLEPRLKTAEAEIESLQSEFGKFESPDGKIFDIEEDLNDLGSKYENMSEVMVTKDNMEDFGKDLLREVGRRMMGDDH</sequence>
<accession>A0A0E0S301</accession>
<dbReference type="VEuPathDB" id="FungiDB:FGRAMPH1_01G12145"/>
<protein>
    <submittedName>
        <fullName evidence="2">Chromosome 2, complete genome</fullName>
    </submittedName>
</protein>
<keyword evidence="4" id="KW-1185">Reference proteome</keyword>
<gene>
    <name evidence="3" type="primary">FG03135.1</name>
    <name evidence="2" type="ORF">FGRAMPH1_01T12145</name>
</gene>
<dbReference type="EMBL" id="HG970333">
    <property type="protein sequence ID" value="CEF77876.1"/>
    <property type="molecule type" value="Genomic_DNA"/>
</dbReference>
<evidence type="ECO:0000313" key="3">
    <source>
        <dbReference type="EnsemblFungi" id="CEF77876"/>
    </source>
</evidence>
<evidence type="ECO:0000256" key="1">
    <source>
        <dbReference type="SAM" id="Coils"/>
    </source>
</evidence>
<reference evidence="2 4" key="3">
    <citation type="journal article" date="2015" name="BMC Genomics">
        <title>The completed genome sequence of the pathogenic ascomycete fungus Fusarium graminearum.</title>
        <authorList>
            <person name="King R."/>
            <person name="Urban M."/>
            <person name="Hammond-Kosack M.C."/>
            <person name="Hassani-Pak K."/>
            <person name="Hammond-Kosack K.E."/>
        </authorList>
    </citation>
    <scope>NUCLEOTIDE SEQUENCE [LARGE SCALE GENOMIC DNA]</scope>
    <source>
        <strain evidence="4">ATCC MYA-4620 / CBS 123657 / FGSC 9075 / NRRL 31084 / PH-1</strain>
        <strain evidence="2">PH-1</strain>
    </source>
</reference>
<organism evidence="2 4">
    <name type="scientific">Gibberella zeae (strain ATCC MYA-4620 / CBS 123657 / FGSC 9075 / NRRL 31084 / PH-1)</name>
    <name type="common">Wheat head blight fungus</name>
    <name type="synonym">Fusarium graminearum</name>
    <dbReference type="NCBI Taxonomy" id="229533"/>
    <lineage>
        <taxon>Eukaryota</taxon>
        <taxon>Fungi</taxon>
        <taxon>Dikarya</taxon>
        <taxon>Ascomycota</taxon>
        <taxon>Pezizomycotina</taxon>
        <taxon>Sordariomycetes</taxon>
        <taxon>Hypocreomycetidae</taxon>
        <taxon>Hypocreales</taxon>
        <taxon>Nectriaceae</taxon>
        <taxon>Fusarium</taxon>
    </lineage>
</organism>
<feature type="coiled-coil region" evidence="1">
    <location>
        <begin position="243"/>
        <end position="286"/>
    </location>
</feature>
<name>A0A098DIU8_GIBZE</name>
<dbReference type="EnsemblFungi" id="CEF77876">
    <property type="protein sequence ID" value="CEF77876"/>
    <property type="gene ID" value="FGRRES_16322"/>
</dbReference>
<proteinExistence type="predicted"/>
<dbReference type="Proteomes" id="UP000070720">
    <property type="component" value="Chromosome 2"/>
</dbReference>
<dbReference type="AlphaFoldDB" id="A0A098DIU8"/>
<reference evidence="3 4" key="2">
    <citation type="journal article" date="2010" name="Nature">
        <title>Comparative genomics reveals mobile pathogenicity chromosomes in Fusarium.</title>
        <authorList>
            <person name="Ma L.J."/>
            <person name="van der Does H.C."/>
            <person name="Borkovich K.A."/>
            <person name="Coleman J.J."/>
            <person name="Daboussi M.J."/>
            <person name="Di Pietro A."/>
            <person name="Dufresne M."/>
            <person name="Freitag M."/>
            <person name="Grabherr M."/>
            <person name="Henrissat B."/>
            <person name="Houterman P.M."/>
            <person name="Kang S."/>
            <person name="Shim W.B."/>
            <person name="Woloshuk C."/>
            <person name="Xie X."/>
            <person name="Xu J.R."/>
            <person name="Antoniw J."/>
            <person name="Baker S.E."/>
            <person name="Bluhm B.H."/>
            <person name="Breakspear A."/>
            <person name="Brown D.W."/>
            <person name="Butchko R.A."/>
            <person name="Chapman S."/>
            <person name="Coulson R."/>
            <person name="Coutinho P.M."/>
            <person name="Danchin E.G."/>
            <person name="Diener A."/>
            <person name="Gale L.R."/>
            <person name="Gardiner D.M."/>
            <person name="Goff S."/>
            <person name="Hammond-Kosack K.E."/>
            <person name="Hilburn K."/>
            <person name="Hua-Van A."/>
            <person name="Jonkers W."/>
            <person name="Kazan K."/>
            <person name="Kodira C.D."/>
            <person name="Koehrsen M."/>
            <person name="Kumar L."/>
            <person name="Lee Y.H."/>
            <person name="Li L."/>
            <person name="Manners J.M."/>
            <person name="Miranda-Saavedra D."/>
            <person name="Mukherjee M."/>
            <person name="Park G."/>
            <person name="Park J."/>
            <person name="Park S.Y."/>
            <person name="Proctor R.H."/>
            <person name="Regev A."/>
            <person name="Ruiz-Roldan M.C."/>
            <person name="Sain D."/>
            <person name="Sakthikumar S."/>
            <person name="Sykes S."/>
            <person name="Schwartz D.C."/>
            <person name="Turgeon B.G."/>
            <person name="Wapinski I."/>
            <person name="Yoder O."/>
            <person name="Young S."/>
            <person name="Zeng Q."/>
            <person name="Zhou S."/>
            <person name="Galagan J."/>
            <person name="Cuomo C.A."/>
            <person name="Kistler H.C."/>
            <person name="Rep M."/>
        </authorList>
    </citation>
    <scope>GENOME REANNOTATION</scope>
    <source>
        <strain evidence="4">ATCC MYA-4620 / CBS 123657 / FGSC 9075 / NRRL 31084 / PH-1</strain>
        <strain evidence="3">PH-1 / ATCC MYA-4620 / FGSC 9075 / NRRL 31084</strain>
    </source>
</reference>
<evidence type="ECO:0000313" key="4">
    <source>
        <dbReference type="Proteomes" id="UP000070720"/>
    </source>
</evidence>
<accession>A0A098DIU8</accession>
<reference evidence="3" key="4">
    <citation type="submission" date="2017-01" db="UniProtKB">
        <authorList>
            <consortium name="EnsemblFungi"/>
        </authorList>
    </citation>
    <scope>IDENTIFICATION</scope>
    <source>
        <strain evidence="3">PH-1 / ATCC MYA-4620 / FGSC 9075 / NRRL 31084</strain>
    </source>
</reference>
<evidence type="ECO:0000313" key="2">
    <source>
        <dbReference type="EMBL" id="CEF77876.1"/>
    </source>
</evidence>
<reference evidence="3 4" key="1">
    <citation type="journal article" date="2007" name="Science">
        <title>The Fusarium graminearum genome reveals a link between localized polymorphism and pathogen specialization.</title>
        <authorList>
            <person name="Cuomo C.A."/>
            <person name="Gueldener U."/>
            <person name="Xu J.-R."/>
            <person name="Trail F."/>
            <person name="Turgeon B.G."/>
            <person name="Di Pietro A."/>
            <person name="Walton J.D."/>
            <person name="Ma L.-J."/>
            <person name="Baker S.E."/>
            <person name="Rep M."/>
            <person name="Adam G."/>
            <person name="Antoniw J."/>
            <person name="Baldwin T."/>
            <person name="Calvo S.E."/>
            <person name="Chang Y.-L."/>
            <person name="DeCaprio D."/>
            <person name="Gale L.R."/>
            <person name="Gnerre S."/>
            <person name="Goswami R.S."/>
            <person name="Hammond-Kosack K."/>
            <person name="Harris L.J."/>
            <person name="Hilburn K."/>
            <person name="Kennell J.C."/>
            <person name="Kroken S."/>
            <person name="Magnuson J.K."/>
            <person name="Mannhaupt G."/>
            <person name="Mauceli E.W."/>
            <person name="Mewes H.-W."/>
            <person name="Mitterbauer R."/>
            <person name="Muehlbauer G."/>
            <person name="Muensterkoetter M."/>
            <person name="Nelson D."/>
            <person name="O'Donnell K."/>
            <person name="Ouellet T."/>
            <person name="Qi W."/>
            <person name="Quesneville H."/>
            <person name="Roncero M.I.G."/>
            <person name="Seong K.-Y."/>
            <person name="Tetko I.V."/>
            <person name="Urban M."/>
            <person name="Waalwijk C."/>
            <person name="Ward T.J."/>
            <person name="Yao J."/>
            <person name="Birren B.W."/>
            <person name="Kistler H.C."/>
        </authorList>
    </citation>
    <scope>NUCLEOTIDE SEQUENCE [LARGE SCALE GENOMIC DNA]</scope>
    <source>
        <strain evidence="4">ATCC MYA-4620 / CBS 123657 / FGSC 9075 / NRRL 31084 / PH-1</strain>
        <strain evidence="3">PH-1 / ATCC MYA-4620 / FGSC 9075 / NRRL 31084</strain>
    </source>
</reference>